<dbReference type="GO" id="GO:0016757">
    <property type="term" value="F:glycosyltransferase activity"/>
    <property type="evidence" value="ECO:0007669"/>
    <property type="project" value="InterPro"/>
</dbReference>
<evidence type="ECO:0000259" key="1">
    <source>
        <dbReference type="Pfam" id="PF00534"/>
    </source>
</evidence>
<comment type="caution">
    <text evidence="3">The sequence shown here is derived from an EMBL/GenBank/DDBJ whole genome shotgun (WGS) entry which is preliminary data.</text>
</comment>
<dbReference type="InterPro" id="IPR050194">
    <property type="entry name" value="Glycosyltransferase_grp1"/>
</dbReference>
<dbReference type="Pfam" id="PF00534">
    <property type="entry name" value="Glycos_transf_1"/>
    <property type="match status" value="1"/>
</dbReference>
<gene>
    <name evidence="3" type="ORF">A2744_02220</name>
</gene>
<accession>A0A1G1XZT8</accession>
<dbReference type="AlphaFoldDB" id="A0A1G1XZT8"/>
<dbReference type="STRING" id="1797535.A2744_02220"/>
<dbReference type="EMBL" id="MHIE01000019">
    <property type="protein sequence ID" value="OGY45481.1"/>
    <property type="molecule type" value="Genomic_DNA"/>
</dbReference>
<reference evidence="3 4" key="1">
    <citation type="journal article" date="2016" name="Nat. Commun.">
        <title>Thousands of microbial genomes shed light on interconnected biogeochemical processes in an aquifer system.</title>
        <authorList>
            <person name="Anantharaman K."/>
            <person name="Brown C.T."/>
            <person name="Hug L.A."/>
            <person name="Sharon I."/>
            <person name="Castelle C.J."/>
            <person name="Probst A.J."/>
            <person name="Thomas B.C."/>
            <person name="Singh A."/>
            <person name="Wilkins M.J."/>
            <person name="Karaoz U."/>
            <person name="Brodie E.L."/>
            <person name="Williams K.H."/>
            <person name="Hubbard S.S."/>
            <person name="Banfield J.F."/>
        </authorList>
    </citation>
    <scope>NUCLEOTIDE SEQUENCE [LARGE SCALE GENOMIC DNA]</scope>
</reference>
<sequence>MKICLINSLYEPYYRGGVEVVVHRVIDGLKQLNHEVILITLGRKNDKVQFGNLTIYRVNPRNIFSFLDINKRPIWLRLIWHPLDVFNFFGRHLVKKILKQEKPDLVITHNLKGIGYLVPRVIKKLGFQHIHTIHDVQLSRPSGLLLFNKEKPFLVIDKLYEKICRWLFNNPDIIVSPSAWLLDYYKVRGFFYESKKAVLPNPIVFEKVEKLAPAAKTDKLINLLYVGQLESAKGIDLLIAACQKLKLNNWHLTIVGSGSMQAGLSKSIGSDKHFSLAGYIEPEKLLAYYRQADLTVVPSLCYENSPVVIYDSLVANVPVIASDIGGIGELVKDNYNGFTFIPGNEKNLVEVLEHFLAHPELIDELSKNCFISVRNFSTANYIKQLLQLRV</sequence>
<dbReference type="Gene3D" id="3.40.50.2000">
    <property type="entry name" value="Glycogen Phosphorylase B"/>
    <property type="match status" value="2"/>
</dbReference>
<feature type="domain" description="Glycosyltransferase subfamily 4-like N-terminal" evidence="2">
    <location>
        <begin position="16"/>
        <end position="203"/>
    </location>
</feature>
<dbReference type="Proteomes" id="UP000178240">
    <property type="component" value="Unassembled WGS sequence"/>
</dbReference>
<dbReference type="InterPro" id="IPR001296">
    <property type="entry name" value="Glyco_trans_1"/>
</dbReference>
<evidence type="ECO:0000313" key="3">
    <source>
        <dbReference type="EMBL" id="OGY45481.1"/>
    </source>
</evidence>
<dbReference type="PANTHER" id="PTHR45947:SF13">
    <property type="entry name" value="TRANSFERASE"/>
    <property type="match status" value="1"/>
</dbReference>
<organism evidence="3 4">
    <name type="scientific">Candidatus Buchananbacteria bacterium RIFCSPHIGHO2_01_FULL_44_11</name>
    <dbReference type="NCBI Taxonomy" id="1797535"/>
    <lineage>
        <taxon>Bacteria</taxon>
        <taxon>Candidatus Buchananiibacteriota</taxon>
    </lineage>
</organism>
<dbReference type="Pfam" id="PF13439">
    <property type="entry name" value="Glyco_transf_4"/>
    <property type="match status" value="1"/>
</dbReference>
<feature type="domain" description="Glycosyl transferase family 1" evidence="1">
    <location>
        <begin position="216"/>
        <end position="368"/>
    </location>
</feature>
<evidence type="ECO:0000259" key="2">
    <source>
        <dbReference type="Pfam" id="PF13439"/>
    </source>
</evidence>
<evidence type="ECO:0008006" key="5">
    <source>
        <dbReference type="Google" id="ProtNLM"/>
    </source>
</evidence>
<dbReference type="PANTHER" id="PTHR45947">
    <property type="entry name" value="SULFOQUINOVOSYL TRANSFERASE SQD2"/>
    <property type="match status" value="1"/>
</dbReference>
<dbReference type="SUPFAM" id="SSF53756">
    <property type="entry name" value="UDP-Glycosyltransferase/glycogen phosphorylase"/>
    <property type="match status" value="1"/>
</dbReference>
<name>A0A1G1XZT8_9BACT</name>
<evidence type="ECO:0000313" key="4">
    <source>
        <dbReference type="Proteomes" id="UP000178240"/>
    </source>
</evidence>
<protein>
    <recommendedName>
        <fullName evidence="5">Glycosyltransferase subfamily 4-like N-terminal domain-containing protein</fullName>
    </recommendedName>
</protein>
<dbReference type="CDD" id="cd03823">
    <property type="entry name" value="GT4_ExpE7-like"/>
    <property type="match status" value="1"/>
</dbReference>
<proteinExistence type="predicted"/>
<dbReference type="InterPro" id="IPR028098">
    <property type="entry name" value="Glyco_trans_4-like_N"/>
</dbReference>